<keyword evidence="3" id="KW-1185">Reference proteome</keyword>
<reference evidence="2 3" key="1">
    <citation type="journal article" date="2021" name="BMC Biol.">
        <title>Horizontally acquired antibacterial genes associated with adaptive radiation of ladybird beetles.</title>
        <authorList>
            <person name="Li H.S."/>
            <person name="Tang X.F."/>
            <person name="Huang Y.H."/>
            <person name="Xu Z.Y."/>
            <person name="Chen M.L."/>
            <person name="Du X.Y."/>
            <person name="Qiu B.Y."/>
            <person name="Chen P.T."/>
            <person name="Zhang W."/>
            <person name="Slipinski A."/>
            <person name="Escalona H.E."/>
            <person name="Waterhouse R.M."/>
            <person name="Zwick A."/>
            <person name="Pang H."/>
        </authorList>
    </citation>
    <scope>NUCLEOTIDE SEQUENCE [LARGE SCALE GENOMIC DNA]</scope>
    <source>
        <strain evidence="2">SYSU2018</strain>
    </source>
</reference>
<gene>
    <name evidence="2" type="ORF">HHI36_016596</name>
</gene>
<dbReference type="AlphaFoldDB" id="A0ABD2NK53"/>
<evidence type="ECO:0000256" key="1">
    <source>
        <dbReference type="SAM" id="SignalP"/>
    </source>
</evidence>
<comment type="caution">
    <text evidence="2">The sequence shown here is derived from an EMBL/GenBank/DDBJ whole genome shotgun (WGS) entry which is preliminary data.</text>
</comment>
<evidence type="ECO:0000313" key="2">
    <source>
        <dbReference type="EMBL" id="KAL3279082.1"/>
    </source>
</evidence>
<feature type="signal peptide" evidence="1">
    <location>
        <begin position="1"/>
        <end position="45"/>
    </location>
</feature>
<dbReference type="Gene3D" id="3.80.10.10">
    <property type="entry name" value="Ribonuclease Inhibitor"/>
    <property type="match status" value="1"/>
</dbReference>
<keyword evidence="1" id="KW-0732">Signal</keyword>
<protein>
    <submittedName>
        <fullName evidence="2">Uncharacterized protein</fullName>
    </submittedName>
</protein>
<dbReference type="InterPro" id="IPR032675">
    <property type="entry name" value="LRR_dom_sf"/>
</dbReference>
<feature type="chain" id="PRO_5044788270" evidence="1">
    <location>
        <begin position="46"/>
        <end position="166"/>
    </location>
</feature>
<name>A0ABD2NK53_9CUCU</name>
<sequence length="166" mass="19612">MIELINCNSVIQVKEFSVKKIHVKVSLSLRMKLLLFILFMGQAMCNEEPHCKIFFQPHQTERCNHYHCYRIDIPPYENITCKNIHQMHSSNNFCNLYECTITFIANDVDIVQTNSFVQFHTLTQIFLNESNIRYIQDGAFSGLPNVTRIYLEKMKLKLYLQIPFLI</sequence>
<dbReference type="EMBL" id="JABFTP020000124">
    <property type="protein sequence ID" value="KAL3279082.1"/>
    <property type="molecule type" value="Genomic_DNA"/>
</dbReference>
<evidence type="ECO:0000313" key="3">
    <source>
        <dbReference type="Proteomes" id="UP001516400"/>
    </source>
</evidence>
<dbReference type="SUPFAM" id="SSF52058">
    <property type="entry name" value="L domain-like"/>
    <property type="match status" value="1"/>
</dbReference>
<organism evidence="2 3">
    <name type="scientific">Cryptolaemus montrouzieri</name>
    <dbReference type="NCBI Taxonomy" id="559131"/>
    <lineage>
        <taxon>Eukaryota</taxon>
        <taxon>Metazoa</taxon>
        <taxon>Ecdysozoa</taxon>
        <taxon>Arthropoda</taxon>
        <taxon>Hexapoda</taxon>
        <taxon>Insecta</taxon>
        <taxon>Pterygota</taxon>
        <taxon>Neoptera</taxon>
        <taxon>Endopterygota</taxon>
        <taxon>Coleoptera</taxon>
        <taxon>Polyphaga</taxon>
        <taxon>Cucujiformia</taxon>
        <taxon>Coccinelloidea</taxon>
        <taxon>Coccinellidae</taxon>
        <taxon>Scymninae</taxon>
        <taxon>Scymnini</taxon>
        <taxon>Cryptolaemus</taxon>
    </lineage>
</organism>
<proteinExistence type="predicted"/>
<accession>A0ABD2NK53</accession>
<dbReference type="Proteomes" id="UP001516400">
    <property type="component" value="Unassembled WGS sequence"/>
</dbReference>